<dbReference type="Gene3D" id="3.40.366.10">
    <property type="entry name" value="Malonyl-Coenzyme A Acyl Carrier Protein, domain 2"/>
    <property type="match status" value="1"/>
</dbReference>
<dbReference type="InParanoid" id="G2YI67"/>
<dbReference type="HOGENOM" id="CLU_2775664_0_0_1"/>
<evidence type="ECO:0008006" key="3">
    <source>
        <dbReference type="Google" id="ProtNLM"/>
    </source>
</evidence>
<name>G2YI67_BOTF4</name>
<evidence type="ECO:0000313" key="2">
    <source>
        <dbReference type="Proteomes" id="UP000008177"/>
    </source>
</evidence>
<dbReference type="EMBL" id="FQ790337">
    <property type="protein sequence ID" value="CCD51404.1"/>
    <property type="molecule type" value="Genomic_DNA"/>
</dbReference>
<dbReference type="GO" id="GO:0016740">
    <property type="term" value="F:transferase activity"/>
    <property type="evidence" value="ECO:0007669"/>
    <property type="project" value="InterPro"/>
</dbReference>
<accession>G2YI67</accession>
<proteinExistence type="predicted"/>
<dbReference type="AlphaFoldDB" id="G2YI67"/>
<organism evidence="1 2">
    <name type="scientific">Botryotinia fuckeliana (strain T4)</name>
    <name type="common">Noble rot fungus</name>
    <name type="synonym">Botrytis cinerea</name>
    <dbReference type="NCBI Taxonomy" id="999810"/>
    <lineage>
        <taxon>Eukaryota</taxon>
        <taxon>Fungi</taxon>
        <taxon>Dikarya</taxon>
        <taxon>Ascomycota</taxon>
        <taxon>Pezizomycotina</taxon>
        <taxon>Leotiomycetes</taxon>
        <taxon>Helotiales</taxon>
        <taxon>Sclerotiniaceae</taxon>
        <taxon>Botrytis</taxon>
    </lineage>
</organism>
<sequence>MTLMEEAGIFNCRLQVNVVYHSPQMEAIASEHGHLIEFLDKGILPTKPCVISSLKARPVGIDEISDIRY</sequence>
<dbReference type="InterPro" id="IPR001227">
    <property type="entry name" value="Ac_transferase_dom_sf"/>
</dbReference>
<protein>
    <recommendedName>
        <fullName evidence="3">Malonyl-CoA:ACP transacylase (MAT) domain-containing protein</fullName>
    </recommendedName>
</protein>
<gene>
    <name evidence="1" type="ORF">BofuT4_uP017100.1</name>
</gene>
<evidence type="ECO:0000313" key="1">
    <source>
        <dbReference type="EMBL" id="CCD51404.1"/>
    </source>
</evidence>
<reference evidence="2" key="1">
    <citation type="journal article" date="2011" name="PLoS Genet.">
        <title>Genomic analysis of the necrotrophic fungal pathogens Sclerotinia sclerotiorum and Botrytis cinerea.</title>
        <authorList>
            <person name="Amselem J."/>
            <person name="Cuomo C.A."/>
            <person name="van Kan J.A."/>
            <person name="Viaud M."/>
            <person name="Benito E.P."/>
            <person name="Couloux A."/>
            <person name="Coutinho P.M."/>
            <person name="de Vries R.P."/>
            <person name="Dyer P.S."/>
            <person name="Fillinger S."/>
            <person name="Fournier E."/>
            <person name="Gout L."/>
            <person name="Hahn M."/>
            <person name="Kohn L."/>
            <person name="Lapalu N."/>
            <person name="Plummer K.M."/>
            <person name="Pradier J.M."/>
            <person name="Quevillon E."/>
            <person name="Sharon A."/>
            <person name="Simon A."/>
            <person name="ten Have A."/>
            <person name="Tudzynski B."/>
            <person name="Tudzynski P."/>
            <person name="Wincker P."/>
            <person name="Andrew M."/>
            <person name="Anthouard V."/>
            <person name="Beever R.E."/>
            <person name="Beffa R."/>
            <person name="Benoit I."/>
            <person name="Bouzid O."/>
            <person name="Brault B."/>
            <person name="Chen Z."/>
            <person name="Choquer M."/>
            <person name="Collemare J."/>
            <person name="Cotton P."/>
            <person name="Danchin E.G."/>
            <person name="Da Silva C."/>
            <person name="Gautier A."/>
            <person name="Giraud C."/>
            <person name="Giraud T."/>
            <person name="Gonzalez C."/>
            <person name="Grossetete S."/>
            <person name="Guldener U."/>
            <person name="Henrissat B."/>
            <person name="Howlett B.J."/>
            <person name="Kodira C."/>
            <person name="Kretschmer M."/>
            <person name="Lappartient A."/>
            <person name="Leroch M."/>
            <person name="Levis C."/>
            <person name="Mauceli E."/>
            <person name="Neuveglise C."/>
            <person name="Oeser B."/>
            <person name="Pearson M."/>
            <person name="Poulain J."/>
            <person name="Poussereau N."/>
            <person name="Quesneville H."/>
            <person name="Rascle C."/>
            <person name="Schumacher J."/>
            <person name="Segurens B."/>
            <person name="Sexton A."/>
            <person name="Silva E."/>
            <person name="Sirven C."/>
            <person name="Soanes D.M."/>
            <person name="Talbot N.J."/>
            <person name="Templeton M."/>
            <person name="Yandava C."/>
            <person name="Yarden O."/>
            <person name="Zeng Q."/>
            <person name="Rollins J.A."/>
            <person name="Lebrun M.H."/>
            <person name="Dickman M."/>
        </authorList>
    </citation>
    <scope>NUCLEOTIDE SEQUENCE [LARGE SCALE GENOMIC DNA]</scope>
    <source>
        <strain evidence="2">T4</strain>
    </source>
</reference>
<dbReference type="Proteomes" id="UP000008177">
    <property type="component" value="Unplaced contigs"/>
</dbReference>